<evidence type="ECO:0000256" key="4">
    <source>
        <dbReference type="ARBA" id="ARBA00022989"/>
    </source>
</evidence>
<feature type="transmembrane region" description="Helical" evidence="9">
    <location>
        <begin position="364"/>
        <end position="385"/>
    </location>
</feature>
<feature type="compositionally biased region" description="Low complexity" evidence="8">
    <location>
        <begin position="1"/>
        <end position="13"/>
    </location>
</feature>
<evidence type="ECO:0000256" key="2">
    <source>
        <dbReference type="ARBA" id="ARBA00022448"/>
    </source>
</evidence>
<dbReference type="Proteomes" id="UP000429181">
    <property type="component" value="Chromosome 19"/>
</dbReference>
<evidence type="ECO:0000256" key="3">
    <source>
        <dbReference type="ARBA" id="ARBA00022692"/>
    </source>
</evidence>
<gene>
    <name evidence="11" type="primary">SPNS2</name>
</gene>
<dbReference type="PROSITE" id="PS50850">
    <property type="entry name" value="MFS"/>
    <property type="match status" value="1"/>
</dbReference>
<evidence type="ECO:0000256" key="9">
    <source>
        <dbReference type="SAM" id="Phobius"/>
    </source>
</evidence>
<name>A0A4W2FIF9_BOBOX</name>
<evidence type="ECO:0000313" key="11">
    <source>
        <dbReference type="Ensembl" id="ENSBIXP00005005209.1"/>
    </source>
</evidence>
<feature type="region of interest" description="Disordered" evidence="8">
    <location>
        <begin position="1"/>
        <end position="39"/>
    </location>
</feature>
<feature type="transmembrane region" description="Helical" evidence="9">
    <location>
        <begin position="397"/>
        <end position="418"/>
    </location>
</feature>
<evidence type="ECO:0000256" key="1">
    <source>
        <dbReference type="ARBA" id="ARBA00004127"/>
    </source>
</evidence>
<sequence>MMCLECASAAAGGAEEEEADSERRRRRRGAQRGVGGGGCCGARAAGAAGVATADDEVQTLSGSVRRAPSGPPSTPSTPGCAAAVKGPGAQQPKPASLGRGRGAAAAILSLGNVLNYLDRYTVAGVLLDIQQHFGVKDRGAGLLQSVFICSFMVAAPIFGYLGDRFNRKVILSCGIFFWSAVTFSSSFIPQQHFWLLVLSRGLVGIGEASYSTIAPTIIGDLFTKNTRTLMLSVFYFAIPLGSGLGYITGSSVKQAAGDWHWALRVSPILGMITGTLILVLVPATKRGHADQLGGQLKARTSWLRDMKALIRNRSYVFSSLATSAVSFATGALGMWIPLYLHRAQVVQKTAETCSSPPCGAKDSLIFGAITCFTGFLGVVTGAGATRWCRLRTQRADPLVCAVGMLGSAIFICLIFVAAKSSIVGAYICIFVGETLLFSNWAITADILMYVVIPTRRATAVALQSFTSHLLGDAGSPYLIGFVPAQHVRPAGSRDAMLQSSARARPPLMCHLDPRPSLPQGEPAGDASYIHESLRQCCWDNGPGLLPSLGGVPRHPGPARLSRSFPCDPQQGTHRLWSGTAEWQWLQEAVSSTNLEGCVCWSHALGQAALRPQSGAQGPWGPRGRQPPMGAWGEAGLSPAYVILGPSLPSPDPGARRLDFPIQLAGQGAGCSFEDPTAPGLHGKEGVQASGRHFWLPKGRVGEDL</sequence>
<evidence type="ECO:0000256" key="8">
    <source>
        <dbReference type="SAM" id="MobiDB-lite"/>
    </source>
</evidence>
<comment type="subcellular location">
    <subcellularLocation>
        <location evidence="1">Endomembrane system</location>
        <topology evidence="1">Multi-pass membrane protein</topology>
    </subcellularLocation>
</comment>
<dbReference type="PANTHER" id="PTHR23505">
    <property type="entry name" value="SPINSTER"/>
    <property type="match status" value="1"/>
</dbReference>
<reference evidence="11" key="2">
    <citation type="submission" date="2025-08" db="UniProtKB">
        <authorList>
            <consortium name="Ensembl"/>
        </authorList>
    </citation>
    <scope>IDENTIFICATION</scope>
</reference>
<evidence type="ECO:0000259" key="10">
    <source>
        <dbReference type="PROSITE" id="PS50850"/>
    </source>
</evidence>
<proteinExistence type="inferred from homology"/>
<keyword evidence="5" id="KW-0445">Lipid transport</keyword>
<feature type="transmembrane region" description="Helical" evidence="9">
    <location>
        <begin position="142"/>
        <end position="162"/>
    </location>
</feature>
<feature type="transmembrane region" description="Helical" evidence="9">
    <location>
        <begin position="314"/>
        <end position="336"/>
    </location>
</feature>
<keyword evidence="3 9" id="KW-0812">Transmembrane</keyword>
<reference evidence="11 12" key="1">
    <citation type="submission" date="2018-11" db="EMBL/GenBank/DDBJ databases">
        <title>Haplotype-resolved cattle genomes.</title>
        <authorList>
            <person name="Low W.Y."/>
            <person name="Tearle R."/>
            <person name="Bickhart D.M."/>
            <person name="Rosen B.D."/>
            <person name="Koren S."/>
            <person name="Rhie A."/>
            <person name="Hiendleder S."/>
            <person name="Phillippy A.M."/>
            <person name="Smith T.P.L."/>
            <person name="Williams J.L."/>
        </authorList>
    </citation>
    <scope>NUCLEOTIDE SEQUENCE [LARGE SCALE GENOMIC DNA]</scope>
</reference>
<dbReference type="Pfam" id="PF07690">
    <property type="entry name" value="MFS_1"/>
    <property type="match status" value="1"/>
</dbReference>
<comment type="similarity">
    <text evidence="7">Belongs to the major facilitator superfamily. Spinster (TC 2.A.1.49) family.</text>
</comment>
<feature type="transmembrane region" description="Helical" evidence="9">
    <location>
        <begin position="424"/>
        <end position="452"/>
    </location>
</feature>
<keyword evidence="4 9" id="KW-1133">Transmembrane helix</keyword>
<dbReference type="SUPFAM" id="SSF103473">
    <property type="entry name" value="MFS general substrate transporter"/>
    <property type="match status" value="1"/>
</dbReference>
<dbReference type="GO" id="GO:0022857">
    <property type="term" value="F:transmembrane transporter activity"/>
    <property type="evidence" value="ECO:0007669"/>
    <property type="project" value="InterPro"/>
</dbReference>
<feature type="transmembrane region" description="Helical" evidence="9">
    <location>
        <begin position="261"/>
        <end position="281"/>
    </location>
</feature>
<dbReference type="CDD" id="cd17328">
    <property type="entry name" value="MFS_spinster_like"/>
    <property type="match status" value="1"/>
</dbReference>
<dbReference type="GeneTree" id="ENSGT00390000005976"/>
<feature type="transmembrane region" description="Helical" evidence="9">
    <location>
        <begin position="229"/>
        <end position="249"/>
    </location>
</feature>
<accession>A0A4W2FIF9</accession>
<dbReference type="Gene3D" id="1.20.1250.20">
    <property type="entry name" value="MFS general substrate transporter like domains"/>
    <property type="match status" value="1"/>
</dbReference>
<keyword evidence="2" id="KW-0813">Transport</keyword>
<dbReference type="InterPro" id="IPR044770">
    <property type="entry name" value="MFS_spinster-like"/>
</dbReference>
<feature type="domain" description="Major facilitator superfamily (MFS) profile" evidence="10">
    <location>
        <begin position="104"/>
        <end position="518"/>
    </location>
</feature>
<dbReference type="GO" id="GO:0016020">
    <property type="term" value="C:membrane"/>
    <property type="evidence" value="ECO:0007669"/>
    <property type="project" value="TreeGrafter"/>
</dbReference>
<evidence type="ECO:0000313" key="12">
    <source>
        <dbReference type="Proteomes" id="UP000429181"/>
    </source>
</evidence>
<dbReference type="InterPro" id="IPR036259">
    <property type="entry name" value="MFS_trans_sf"/>
</dbReference>
<feature type="region of interest" description="Disordered" evidence="8">
    <location>
        <begin position="63"/>
        <end position="96"/>
    </location>
</feature>
<dbReference type="AlphaFoldDB" id="A0A4W2FIF9"/>
<keyword evidence="6 9" id="KW-0472">Membrane</keyword>
<evidence type="ECO:0000256" key="7">
    <source>
        <dbReference type="ARBA" id="ARBA00024338"/>
    </source>
</evidence>
<evidence type="ECO:0000256" key="6">
    <source>
        <dbReference type="ARBA" id="ARBA00023136"/>
    </source>
</evidence>
<protein>
    <submittedName>
        <fullName evidence="11">SPNS lysolipid transporter 2, sphingosine-1-phosphate</fullName>
    </submittedName>
</protein>
<evidence type="ECO:0000256" key="5">
    <source>
        <dbReference type="ARBA" id="ARBA00023055"/>
    </source>
</evidence>
<dbReference type="FunFam" id="1.20.1250.20:FF:000097">
    <property type="entry name" value="protein spinster homolog 1"/>
    <property type="match status" value="1"/>
</dbReference>
<dbReference type="Ensembl" id="ENSBIXT00005006814.1">
    <property type="protein sequence ID" value="ENSBIXP00005005209.1"/>
    <property type="gene ID" value="ENSBIXG00005010981.1"/>
</dbReference>
<dbReference type="GO" id="GO:0012505">
    <property type="term" value="C:endomembrane system"/>
    <property type="evidence" value="ECO:0007669"/>
    <property type="project" value="UniProtKB-SubCell"/>
</dbReference>
<dbReference type="GO" id="GO:0046624">
    <property type="term" value="F:sphingolipid transporter activity"/>
    <property type="evidence" value="ECO:0007669"/>
    <property type="project" value="TreeGrafter"/>
</dbReference>
<organism evidence="11 12">
    <name type="scientific">Bos indicus x Bos taurus</name>
    <name type="common">Hybrid cattle</name>
    <dbReference type="NCBI Taxonomy" id="30522"/>
    <lineage>
        <taxon>Eukaryota</taxon>
        <taxon>Metazoa</taxon>
        <taxon>Chordata</taxon>
        <taxon>Craniata</taxon>
        <taxon>Vertebrata</taxon>
        <taxon>Euteleostomi</taxon>
        <taxon>Mammalia</taxon>
        <taxon>Eutheria</taxon>
        <taxon>Laurasiatheria</taxon>
        <taxon>Artiodactyla</taxon>
        <taxon>Ruminantia</taxon>
        <taxon>Pecora</taxon>
        <taxon>Bovidae</taxon>
        <taxon>Bovinae</taxon>
        <taxon>Bos</taxon>
    </lineage>
</organism>
<feature type="transmembrane region" description="Helical" evidence="9">
    <location>
        <begin position="169"/>
        <end position="188"/>
    </location>
</feature>
<dbReference type="GO" id="GO:0003376">
    <property type="term" value="P:sphingosine-1-phosphate receptor signaling pathway"/>
    <property type="evidence" value="ECO:0007669"/>
    <property type="project" value="TreeGrafter"/>
</dbReference>
<dbReference type="PANTHER" id="PTHR23505:SF4">
    <property type="entry name" value="SPHINGOSINE-1-PHOSPHATE TRANSPORTER SPNS2"/>
    <property type="match status" value="1"/>
</dbReference>
<dbReference type="InterPro" id="IPR020846">
    <property type="entry name" value="MFS_dom"/>
</dbReference>
<dbReference type="InterPro" id="IPR011701">
    <property type="entry name" value="MFS"/>
</dbReference>
<feature type="transmembrane region" description="Helical" evidence="9">
    <location>
        <begin position="194"/>
        <end position="217"/>
    </location>
</feature>